<reference evidence="2" key="2">
    <citation type="submission" date="2021-05" db="EMBL/GenBank/DDBJ databases">
        <authorList>
            <person name="Moolhuijzen P.M."/>
            <person name="Moffat C.S."/>
        </authorList>
    </citation>
    <scope>NUCLEOTIDE SEQUENCE</scope>
    <source>
        <strain evidence="2">86-124</strain>
    </source>
</reference>
<dbReference type="AlphaFoldDB" id="A0A2W1GIK8"/>
<dbReference type="EMBL" id="NQIK02000004">
    <property type="protein sequence ID" value="KAF7571924.1"/>
    <property type="molecule type" value="Genomic_DNA"/>
</dbReference>
<reference evidence="2" key="3">
    <citation type="journal article" date="2022" name="bioRxiv">
        <title>A global pangenome for the wheat fungal pathogen Pyrenophora tritici-repentis and prediction of effector protein structural homology.</title>
        <authorList>
            <person name="Moolhuijzen P."/>
            <person name="See P.T."/>
            <person name="Shi G."/>
            <person name="Powell H.R."/>
            <person name="Cockram J."/>
            <person name="Jorgensen L.N."/>
            <person name="Benslimane H."/>
            <person name="Strelkov S.E."/>
            <person name="Turner J."/>
            <person name="Liu Z."/>
            <person name="Moffat C.S."/>
        </authorList>
    </citation>
    <scope>NUCLEOTIDE SEQUENCE</scope>
    <source>
        <strain evidence="2">86-124</strain>
    </source>
</reference>
<gene>
    <name evidence="2" type="ORF">Ptr86124_004124</name>
    <name evidence="1" type="ORF">PtrM4_094240</name>
</gene>
<evidence type="ECO:0000313" key="1">
    <source>
        <dbReference type="EMBL" id="KAF7571924.1"/>
    </source>
</evidence>
<dbReference type="EMBL" id="NRDI02000004">
    <property type="protein sequence ID" value="KAI1517187.1"/>
    <property type="molecule type" value="Genomic_DNA"/>
</dbReference>
<dbReference type="OrthoDB" id="62952at2759"/>
<sequence length="188" mass="21612">MDSIETYMGNRKNSPFLRLPAEIRHQIYDLTITGANKTVLSLLVTCTQINHEALQLLYSNVPLRIEAFGDIGQVLKNKDPNLSSRITSVEISQLYTMTHPHDLKVLKENGLEHAMYMQCAKKLSGLKHIYMRGEWSRGFKARVRDRLGELFGHELDVKFDDSFELNIMIVHTFNNLPPVLYLDSDSDF</sequence>
<evidence type="ECO:0000313" key="4">
    <source>
        <dbReference type="Proteomes" id="UP000249757"/>
    </source>
</evidence>
<comment type="caution">
    <text evidence="1">The sequence shown here is derived from an EMBL/GenBank/DDBJ whole genome shotgun (WGS) entry which is preliminary data.</text>
</comment>
<proteinExistence type="predicted"/>
<evidence type="ECO:0000313" key="2">
    <source>
        <dbReference type="EMBL" id="KAI1517187.1"/>
    </source>
</evidence>
<evidence type="ECO:0008006" key="5">
    <source>
        <dbReference type="Google" id="ProtNLM"/>
    </source>
</evidence>
<evidence type="ECO:0000313" key="3">
    <source>
        <dbReference type="Proteomes" id="UP000245464"/>
    </source>
</evidence>
<keyword evidence="4" id="KW-1185">Reference proteome</keyword>
<dbReference type="PANTHER" id="PTHR38790">
    <property type="entry name" value="2EXR DOMAIN-CONTAINING PROTEIN-RELATED"/>
    <property type="match status" value="1"/>
</dbReference>
<organism evidence="1 3">
    <name type="scientific">Pyrenophora tritici-repentis</name>
    <dbReference type="NCBI Taxonomy" id="45151"/>
    <lineage>
        <taxon>Eukaryota</taxon>
        <taxon>Fungi</taxon>
        <taxon>Dikarya</taxon>
        <taxon>Ascomycota</taxon>
        <taxon>Pezizomycotina</taxon>
        <taxon>Dothideomycetes</taxon>
        <taxon>Pleosporomycetidae</taxon>
        <taxon>Pleosporales</taxon>
        <taxon>Pleosporineae</taxon>
        <taxon>Pleosporaceae</taxon>
        <taxon>Pyrenophora</taxon>
    </lineage>
</organism>
<reference evidence="1" key="1">
    <citation type="journal article" date="2018" name="BMC Genomics">
        <title>Comparative genomics of the wheat fungal pathogen Pyrenophora tritici-repentis reveals chromosomal variations and genome plasticity.</title>
        <authorList>
            <person name="Moolhuijzen P."/>
            <person name="See P.T."/>
            <person name="Hane J.K."/>
            <person name="Shi G."/>
            <person name="Liu Z."/>
            <person name="Oliver R.P."/>
            <person name="Moffat C.S."/>
        </authorList>
    </citation>
    <scope>NUCLEOTIDE SEQUENCE [LARGE SCALE GENOMIC DNA]</scope>
    <source>
        <strain evidence="1">M4</strain>
    </source>
</reference>
<reference evidence="4" key="4">
    <citation type="journal article" date="2022" name="Microb. Genom.">
        <title>A global pangenome for the wheat fungal pathogen Pyrenophora tritici-repentis and prediction of effector protein structural homology.</title>
        <authorList>
            <person name="Moolhuijzen P.M."/>
            <person name="See P.T."/>
            <person name="Shi G."/>
            <person name="Powell H.R."/>
            <person name="Cockram J."/>
            <person name="Jorgensen L.N."/>
            <person name="Benslimane H."/>
            <person name="Strelkov S.E."/>
            <person name="Turner J."/>
            <person name="Liu Z."/>
            <person name="Moffat C.S."/>
        </authorList>
    </citation>
    <scope>NUCLEOTIDE SEQUENCE [LARGE SCALE GENOMIC DNA]</scope>
</reference>
<dbReference type="Proteomes" id="UP000249757">
    <property type="component" value="Unassembled WGS sequence"/>
</dbReference>
<accession>A0A2W1GIK8</accession>
<protein>
    <recommendedName>
        <fullName evidence="5">F-box domain-containing protein</fullName>
    </recommendedName>
</protein>
<dbReference type="PANTHER" id="PTHR38790:SF4">
    <property type="entry name" value="2EXR DOMAIN-CONTAINING PROTEIN"/>
    <property type="match status" value="1"/>
</dbReference>
<name>A0A2W1GIK8_9PLEO</name>
<dbReference type="Proteomes" id="UP000245464">
    <property type="component" value="Chromosome 4"/>
</dbReference>